<dbReference type="AlphaFoldDB" id="A0A6F8YRM9"/>
<gene>
    <name evidence="2" type="ORF">Psuf_061200</name>
</gene>
<feature type="compositionally biased region" description="Basic and acidic residues" evidence="1">
    <location>
        <begin position="223"/>
        <end position="239"/>
    </location>
</feature>
<evidence type="ECO:0000256" key="1">
    <source>
        <dbReference type="SAM" id="MobiDB-lite"/>
    </source>
</evidence>
<protein>
    <submittedName>
        <fullName evidence="2">Uncharacterized protein</fullName>
    </submittedName>
</protein>
<sequence length="363" mass="38023">MQRRRGAEGLDGGLEDDRGVFAAAGRELAYAGLAGERRDTGPVGGGDRGRQHRLRLLGVDQVDDRRPELVQRFALDREQQPGVRAELARARGQRRHVAGGHLAGGLGEPVGEQEDGVDAGHLRIYRDGHRAGLGDRQQRQPAGPRAGEAHRGDPGVGDEPLAGLVSLPDHQREHPLWHTRLGGRREDAVGGERGGVRVRGVALDDDRAAGGQCGGGVATGGGEGEREVRGAEDRDRAEGDAPGAQVGTGQRLPVGLGGQVFRRGPGRVAEQVGEHAQLPGGAGELAAGAGLGEGGLLADGGDEWLGRGFQPRGDRAQEGGAVGVRRVAVRVERGSRAAARLRDVKHCQASPGAVSWWRLSGRR</sequence>
<reference evidence="2 3" key="2">
    <citation type="submission" date="2020-03" db="EMBL/GenBank/DDBJ databases">
        <authorList>
            <person name="Ichikawa N."/>
            <person name="Kimura A."/>
            <person name="Kitahashi Y."/>
            <person name="Uohara A."/>
        </authorList>
    </citation>
    <scope>NUCLEOTIDE SEQUENCE [LARGE SCALE GENOMIC DNA]</scope>
    <source>
        <strain evidence="2 3">NBRC 105367</strain>
    </source>
</reference>
<dbReference type="KEGG" id="psuu:Psuf_061200"/>
<dbReference type="Proteomes" id="UP000503011">
    <property type="component" value="Chromosome"/>
</dbReference>
<feature type="compositionally biased region" description="Gly residues" evidence="1">
    <location>
        <begin position="211"/>
        <end position="222"/>
    </location>
</feature>
<name>A0A6F8YRM9_9ACTN</name>
<feature type="compositionally biased region" description="Basic and acidic residues" evidence="1">
    <location>
        <begin position="129"/>
        <end position="138"/>
    </location>
</feature>
<dbReference type="EMBL" id="AP022871">
    <property type="protein sequence ID" value="BCB88807.1"/>
    <property type="molecule type" value="Genomic_DNA"/>
</dbReference>
<evidence type="ECO:0000313" key="2">
    <source>
        <dbReference type="EMBL" id="BCB88807.1"/>
    </source>
</evidence>
<feature type="region of interest" description="Disordered" evidence="1">
    <location>
        <begin position="207"/>
        <end position="256"/>
    </location>
</feature>
<proteinExistence type="predicted"/>
<feature type="region of interest" description="Disordered" evidence="1">
    <location>
        <begin position="129"/>
        <end position="163"/>
    </location>
</feature>
<organism evidence="2 3">
    <name type="scientific">Phytohabitans suffuscus</name>
    <dbReference type="NCBI Taxonomy" id="624315"/>
    <lineage>
        <taxon>Bacteria</taxon>
        <taxon>Bacillati</taxon>
        <taxon>Actinomycetota</taxon>
        <taxon>Actinomycetes</taxon>
        <taxon>Micromonosporales</taxon>
        <taxon>Micromonosporaceae</taxon>
    </lineage>
</organism>
<reference evidence="2 3" key="1">
    <citation type="submission" date="2020-03" db="EMBL/GenBank/DDBJ databases">
        <title>Whole genome shotgun sequence of Phytohabitans suffuscus NBRC 105367.</title>
        <authorList>
            <person name="Komaki H."/>
            <person name="Tamura T."/>
        </authorList>
    </citation>
    <scope>NUCLEOTIDE SEQUENCE [LARGE SCALE GENOMIC DNA]</scope>
    <source>
        <strain evidence="2 3">NBRC 105367</strain>
    </source>
</reference>
<evidence type="ECO:0000313" key="3">
    <source>
        <dbReference type="Proteomes" id="UP000503011"/>
    </source>
</evidence>
<accession>A0A6F8YRM9</accession>
<keyword evidence="3" id="KW-1185">Reference proteome</keyword>